<reference evidence="1" key="1">
    <citation type="submission" date="2024-12" db="EMBL/GenBank/DDBJ databases">
        <title>Comparative genomics and development of molecular markers within Purpureocillium lilacinum and among Purpureocillium species.</title>
        <authorList>
            <person name="Yeh Z.-Y."/>
            <person name="Ni N.-T."/>
            <person name="Lo P.-H."/>
            <person name="Mushyakhwo K."/>
            <person name="Lin C.-F."/>
            <person name="Nai Y.-S."/>
        </authorList>
    </citation>
    <scope>NUCLEOTIDE SEQUENCE</scope>
    <source>
        <strain evidence="1">NCHU-NPUST-175</strain>
    </source>
</reference>
<name>A0ACC4DTH9_PURLI</name>
<comment type="caution">
    <text evidence="1">The sequence shown here is derived from an EMBL/GenBank/DDBJ whole genome shotgun (WGS) entry which is preliminary data.</text>
</comment>
<accession>A0ACC4DTH9</accession>
<organism evidence="1 2">
    <name type="scientific">Purpureocillium lilacinum</name>
    <name type="common">Paecilomyces lilacinus</name>
    <dbReference type="NCBI Taxonomy" id="33203"/>
    <lineage>
        <taxon>Eukaryota</taxon>
        <taxon>Fungi</taxon>
        <taxon>Dikarya</taxon>
        <taxon>Ascomycota</taxon>
        <taxon>Pezizomycotina</taxon>
        <taxon>Sordariomycetes</taxon>
        <taxon>Hypocreomycetidae</taxon>
        <taxon>Hypocreales</taxon>
        <taxon>Ophiocordycipitaceae</taxon>
        <taxon>Purpureocillium</taxon>
    </lineage>
</organism>
<sequence>MVLVSAGRSSSAADASASSRVRMGDERRRRRRRRRPQALAPPRPVAEQLPEELGHDGESMAGESAGDGSWFDWWCGW</sequence>
<dbReference type="EMBL" id="JBGNUJ010000006">
    <property type="protein sequence ID" value="KAL3958859.1"/>
    <property type="molecule type" value="Genomic_DNA"/>
</dbReference>
<keyword evidence="2" id="KW-1185">Reference proteome</keyword>
<evidence type="ECO:0000313" key="1">
    <source>
        <dbReference type="EMBL" id="KAL3958859.1"/>
    </source>
</evidence>
<evidence type="ECO:0000313" key="2">
    <source>
        <dbReference type="Proteomes" id="UP001638806"/>
    </source>
</evidence>
<gene>
    <name evidence="1" type="ORF">ACCO45_007021</name>
</gene>
<dbReference type="Proteomes" id="UP001638806">
    <property type="component" value="Unassembled WGS sequence"/>
</dbReference>
<protein>
    <submittedName>
        <fullName evidence="1">Uncharacterized protein</fullName>
    </submittedName>
</protein>
<proteinExistence type="predicted"/>